<keyword evidence="1" id="KW-0472">Membrane</keyword>
<accession>A0A1J7JD58</accession>
<dbReference type="STRING" id="1408157.A0A1J7JD58"/>
<evidence type="ECO:0000256" key="1">
    <source>
        <dbReference type="SAM" id="Phobius"/>
    </source>
</evidence>
<gene>
    <name evidence="2" type="ORF">CONLIGDRAFT_443210</name>
</gene>
<organism evidence="2 3">
    <name type="scientific">Coniochaeta ligniaria NRRL 30616</name>
    <dbReference type="NCBI Taxonomy" id="1408157"/>
    <lineage>
        <taxon>Eukaryota</taxon>
        <taxon>Fungi</taxon>
        <taxon>Dikarya</taxon>
        <taxon>Ascomycota</taxon>
        <taxon>Pezizomycotina</taxon>
        <taxon>Sordariomycetes</taxon>
        <taxon>Sordariomycetidae</taxon>
        <taxon>Coniochaetales</taxon>
        <taxon>Coniochaetaceae</taxon>
        <taxon>Coniochaeta</taxon>
    </lineage>
</organism>
<sequence>MTTWGLSVVQMRQLFFTQIRSIISYACAAWFVYSHATKSDMKFALQQKALKVLESVYRKCLLHISGAFRTTSSAVLCRELDIKPLPIWLEEVCLVKRAGKIWLSEQWGGGRITDPWMAGMKLGRVSKPGIP</sequence>
<name>A0A1J7JD58_9PEZI</name>
<evidence type="ECO:0000313" key="3">
    <source>
        <dbReference type="Proteomes" id="UP000182658"/>
    </source>
</evidence>
<feature type="transmembrane region" description="Helical" evidence="1">
    <location>
        <begin position="15"/>
        <end position="33"/>
    </location>
</feature>
<dbReference type="AlphaFoldDB" id="A0A1J7JD58"/>
<reference evidence="2 3" key="1">
    <citation type="submission" date="2016-10" db="EMBL/GenBank/DDBJ databases">
        <title>Draft genome sequence of Coniochaeta ligniaria NRRL30616, a lignocellulolytic fungus for bioabatement of inhibitors in plant biomass hydrolysates.</title>
        <authorList>
            <consortium name="DOE Joint Genome Institute"/>
            <person name="Jimenez D.J."/>
            <person name="Hector R.E."/>
            <person name="Riley R."/>
            <person name="Sun H."/>
            <person name="Grigoriev I.V."/>
            <person name="Van Elsas J.D."/>
            <person name="Nichols N.N."/>
        </authorList>
    </citation>
    <scope>NUCLEOTIDE SEQUENCE [LARGE SCALE GENOMIC DNA]</scope>
    <source>
        <strain evidence="2 3">NRRL 30616</strain>
    </source>
</reference>
<keyword evidence="1" id="KW-0812">Transmembrane</keyword>
<protein>
    <submittedName>
        <fullName evidence="2">Uncharacterized protein</fullName>
    </submittedName>
</protein>
<dbReference type="OrthoDB" id="4841169at2759"/>
<keyword evidence="3" id="KW-1185">Reference proteome</keyword>
<dbReference type="Proteomes" id="UP000182658">
    <property type="component" value="Unassembled WGS sequence"/>
</dbReference>
<keyword evidence="1" id="KW-1133">Transmembrane helix</keyword>
<evidence type="ECO:0000313" key="2">
    <source>
        <dbReference type="EMBL" id="OIW27656.1"/>
    </source>
</evidence>
<dbReference type="EMBL" id="KV875099">
    <property type="protein sequence ID" value="OIW27656.1"/>
    <property type="molecule type" value="Genomic_DNA"/>
</dbReference>
<dbReference type="InParanoid" id="A0A1J7JD58"/>
<proteinExistence type="predicted"/>